<dbReference type="Proteomes" id="UP001295423">
    <property type="component" value="Unassembled WGS sequence"/>
</dbReference>
<comment type="caution">
    <text evidence="2">The sequence shown here is derived from an EMBL/GenBank/DDBJ whole genome shotgun (WGS) entry which is preliminary data.</text>
</comment>
<dbReference type="SUPFAM" id="SSF48371">
    <property type="entry name" value="ARM repeat"/>
    <property type="match status" value="1"/>
</dbReference>
<accession>A0AAD2JML0</accession>
<gene>
    <name evidence="2" type="ORF">CYCCA115_LOCUS20962</name>
</gene>
<proteinExistence type="predicted"/>
<dbReference type="Gene3D" id="1.25.10.10">
    <property type="entry name" value="Leucine-rich Repeat Variant"/>
    <property type="match status" value="1"/>
</dbReference>
<reference evidence="2" key="1">
    <citation type="submission" date="2023-08" db="EMBL/GenBank/DDBJ databases">
        <authorList>
            <person name="Audoor S."/>
            <person name="Bilcke G."/>
        </authorList>
    </citation>
    <scope>NUCLEOTIDE SEQUENCE</scope>
</reference>
<protein>
    <submittedName>
        <fullName evidence="2">Uncharacterized protein</fullName>
    </submittedName>
</protein>
<keyword evidence="3" id="KW-1185">Reference proteome</keyword>
<dbReference type="EMBL" id="CAKOGP040002202">
    <property type="protein sequence ID" value="CAJ1965129.1"/>
    <property type="molecule type" value="Genomic_DNA"/>
</dbReference>
<dbReference type="AlphaFoldDB" id="A0AAD2JML0"/>
<feature type="region of interest" description="Disordered" evidence="1">
    <location>
        <begin position="1"/>
        <end position="27"/>
    </location>
</feature>
<dbReference type="InterPro" id="IPR011989">
    <property type="entry name" value="ARM-like"/>
</dbReference>
<name>A0AAD2JML0_9STRA</name>
<evidence type="ECO:0000313" key="2">
    <source>
        <dbReference type="EMBL" id="CAJ1965129.1"/>
    </source>
</evidence>
<evidence type="ECO:0000313" key="3">
    <source>
        <dbReference type="Proteomes" id="UP001295423"/>
    </source>
</evidence>
<sequence length="346" mass="39557">MPLATEPLSKRRKPNDDEAFPENVLSMNHDSAVSATVTPTKTPEERHATELKAAIDKDTNAQYSVEIQDVTRNNEVNKPTDEEKDEKAEAEDVDNMVVKLLLQDLRLARSYHEAKEAINKLFQHLHTDDAKVYDPRQTTDSYRYTDEISRPVAKFIAKYDGVFAIFMALNDFLDDSRSHTFACKAVRLLNLISGLVPEAARQLIKCCAIRSLVKLASREVDAHYCQLKNRDRLRGNFEYSKQSNMVGILWNLVDTLSWKVCKETVTEETLDFVISAIKKYPEDEYTQEVGINYLIYVGKTGDSALVKMLQEKKVCHLFVEALDQFRNKSVRVKEKAQEAMALYAHI</sequence>
<organism evidence="2 3">
    <name type="scientific">Cylindrotheca closterium</name>
    <dbReference type="NCBI Taxonomy" id="2856"/>
    <lineage>
        <taxon>Eukaryota</taxon>
        <taxon>Sar</taxon>
        <taxon>Stramenopiles</taxon>
        <taxon>Ochrophyta</taxon>
        <taxon>Bacillariophyta</taxon>
        <taxon>Bacillariophyceae</taxon>
        <taxon>Bacillariophycidae</taxon>
        <taxon>Bacillariales</taxon>
        <taxon>Bacillariaceae</taxon>
        <taxon>Cylindrotheca</taxon>
    </lineage>
</organism>
<evidence type="ECO:0000256" key="1">
    <source>
        <dbReference type="SAM" id="MobiDB-lite"/>
    </source>
</evidence>
<dbReference type="InterPro" id="IPR016024">
    <property type="entry name" value="ARM-type_fold"/>
</dbReference>